<evidence type="ECO:0000259" key="12">
    <source>
        <dbReference type="Pfam" id="PF11975"/>
    </source>
</evidence>
<dbReference type="InterPro" id="IPR022616">
    <property type="entry name" value="Glyco_hydro_4_C"/>
</dbReference>
<evidence type="ECO:0000256" key="8">
    <source>
        <dbReference type="PIRSR" id="PIRSR601088-2"/>
    </source>
</evidence>
<dbReference type="PRINTS" id="PR00732">
    <property type="entry name" value="GLHYDRLASE4"/>
</dbReference>
<dbReference type="Pfam" id="PF02056">
    <property type="entry name" value="Glyco_hydro_4"/>
    <property type="match status" value="1"/>
</dbReference>
<evidence type="ECO:0000256" key="1">
    <source>
        <dbReference type="ARBA" id="ARBA00010141"/>
    </source>
</evidence>
<accession>A0AAU7JP00</accession>
<keyword evidence="2 9" id="KW-0479">Metal-binding</keyword>
<comment type="similarity">
    <text evidence="1 11">Belongs to the glycosyl hydrolase 4 family.</text>
</comment>
<dbReference type="EMBL" id="CP157483">
    <property type="protein sequence ID" value="XBO42137.1"/>
    <property type="molecule type" value="Genomic_DNA"/>
</dbReference>
<dbReference type="GO" id="GO:0008706">
    <property type="term" value="F:6-phospho-beta-glucosidase activity"/>
    <property type="evidence" value="ECO:0007669"/>
    <property type="project" value="UniProtKB-EC"/>
</dbReference>
<sequence length="447" mass="48283">MRLAILGGGGFRTPLVYGALLTDHHEHRVDEVRLHDVDESRLEAIGRVLAQMGAGHDDPPSVLTTTDLDEALTGADFVFSAIRVGGLEGRTQDERVALDLGLLGQETTGPGGLSFGLRTLPVARHVAERVREVAPDAWVINFTNPAGMITEAMQQVLGDRVVGICDSPIGLGRRAAATLGLDPLSTTVDYVGLNHLGWLRGVHSGGEDVLPRLLADDRLLGSMEEGQLFGLDWIRTLGAIPNEYLYYYYFTRDAVASITGADQTRGEYLLDQQRRFYAAMAASPPDALGEWDRVRMERNATYMKEAREEGEERDEHDVQGGGYEGVALAIMAAISRGEPASLILNVRNRGAVPGVPEDAVVEVPCTVDSDGPRPLTVSALTPHQLGLVLQVKGVERLTISASATGDEREAVEAFALHPLVDSVTVARELLRGYRARIPAVDAVFAPR</sequence>
<keyword evidence="3 11" id="KW-0378">Hydrolase</keyword>
<keyword evidence="9" id="KW-0533">Nickel</keyword>
<keyword evidence="5 9" id="KW-0464">Manganese</keyword>
<feature type="site" description="Increases basicity of active site Tyr" evidence="10">
    <location>
        <position position="106"/>
    </location>
</feature>
<evidence type="ECO:0000313" key="13">
    <source>
        <dbReference type="EMBL" id="XBO42137.1"/>
    </source>
</evidence>
<dbReference type="InterPro" id="IPR015955">
    <property type="entry name" value="Lactate_DH/Glyco_Ohase_4_C"/>
</dbReference>
<dbReference type="SUPFAM" id="SSF56327">
    <property type="entry name" value="LDH C-terminal domain-like"/>
    <property type="match status" value="1"/>
</dbReference>
<evidence type="ECO:0000256" key="6">
    <source>
        <dbReference type="ARBA" id="ARBA00023295"/>
    </source>
</evidence>
<dbReference type="CDD" id="cd05296">
    <property type="entry name" value="GH4_P_beta_glucosidase"/>
    <property type="match status" value="1"/>
</dbReference>
<dbReference type="GO" id="GO:0016616">
    <property type="term" value="F:oxidoreductase activity, acting on the CH-OH group of donors, NAD or NADP as acceptor"/>
    <property type="evidence" value="ECO:0007669"/>
    <property type="project" value="InterPro"/>
</dbReference>
<dbReference type="InterPro" id="IPR036291">
    <property type="entry name" value="NAD(P)-bd_dom_sf"/>
</dbReference>
<evidence type="ECO:0000256" key="4">
    <source>
        <dbReference type="ARBA" id="ARBA00023027"/>
    </source>
</evidence>
<feature type="binding site" evidence="9">
    <location>
        <position position="195"/>
    </location>
    <ligand>
        <name>Mn(2+)</name>
        <dbReference type="ChEBI" id="CHEBI:29035"/>
    </ligand>
</feature>
<dbReference type="PANTHER" id="PTHR32092">
    <property type="entry name" value="6-PHOSPHO-BETA-GLUCOSIDASE-RELATED"/>
    <property type="match status" value="1"/>
</dbReference>
<dbReference type="InterPro" id="IPR019802">
    <property type="entry name" value="GlycHydrolase_4_CS"/>
</dbReference>
<feature type="active site" description="Proton acceptor" evidence="7">
    <location>
        <position position="244"/>
    </location>
</feature>
<feature type="binding site" evidence="8">
    <location>
        <position position="144"/>
    </location>
    <ligand>
        <name>substrate</name>
    </ligand>
</feature>
<feature type="binding site" evidence="8">
    <location>
        <position position="90"/>
    </location>
    <ligand>
        <name>substrate</name>
    </ligand>
</feature>
<evidence type="ECO:0000256" key="2">
    <source>
        <dbReference type="ARBA" id="ARBA00022723"/>
    </source>
</evidence>
<name>A0AAU7JP00_9MICO</name>
<feature type="active site" description="Proton donor" evidence="7">
    <location>
        <position position="166"/>
    </location>
</feature>
<keyword evidence="9" id="KW-0170">Cobalt</keyword>
<evidence type="ECO:0000256" key="3">
    <source>
        <dbReference type="ARBA" id="ARBA00022801"/>
    </source>
</evidence>
<keyword evidence="6 11" id="KW-0326">Glycosidase</keyword>
<evidence type="ECO:0000256" key="5">
    <source>
        <dbReference type="ARBA" id="ARBA00023211"/>
    </source>
</evidence>
<dbReference type="PROSITE" id="PS01324">
    <property type="entry name" value="GLYCOSYL_HYDROL_F4"/>
    <property type="match status" value="1"/>
</dbReference>
<reference evidence="13" key="1">
    <citation type="submission" date="2024-05" db="EMBL/GenBank/DDBJ databases">
        <authorList>
            <person name="Kim S."/>
            <person name="Heo J."/>
            <person name="Choi H."/>
            <person name="Choi Y."/>
            <person name="Kwon S.-W."/>
            <person name="Kim Y."/>
        </authorList>
    </citation>
    <scope>NUCLEOTIDE SEQUENCE</scope>
    <source>
        <strain evidence="13">KACC 23699</strain>
    </source>
</reference>
<evidence type="ECO:0000256" key="11">
    <source>
        <dbReference type="RuleBase" id="RU361152"/>
    </source>
</evidence>
<evidence type="ECO:0000256" key="10">
    <source>
        <dbReference type="PIRSR" id="PIRSR601088-4"/>
    </source>
</evidence>
<dbReference type="Gene3D" id="3.40.50.720">
    <property type="entry name" value="NAD(P)-binding Rossmann-like Domain"/>
    <property type="match status" value="1"/>
</dbReference>
<comment type="cofactor">
    <cofactor evidence="11">
        <name>NAD(+)</name>
        <dbReference type="ChEBI" id="CHEBI:57540"/>
    </cofactor>
    <text evidence="11">Binds 1 NAD(+) per subunit.</text>
</comment>
<dbReference type="GO" id="GO:0046872">
    <property type="term" value="F:metal ion binding"/>
    <property type="evidence" value="ECO:0007669"/>
    <property type="project" value="UniProtKB-KW"/>
</dbReference>
<gene>
    <name evidence="13" type="ORF">ABEG17_11100</name>
</gene>
<organism evidence="13">
    <name type="scientific">Pedococcus sp. KACC 23699</name>
    <dbReference type="NCBI Taxonomy" id="3149228"/>
    <lineage>
        <taxon>Bacteria</taxon>
        <taxon>Bacillati</taxon>
        <taxon>Actinomycetota</taxon>
        <taxon>Actinomycetes</taxon>
        <taxon>Micrococcales</taxon>
        <taxon>Intrasporangiaceae</taxon>
        <taxon>Pedococcus</taxon>
    </lineage>
</organism>
<dbReference type="AlphaFoldDB" id="A0AAU7JP00"/>
<dbReference type="PANTHER" id="PTHR32092:SF5">
    <property type="entry name" value="6-PHOSPHO-BETA-GLUCOSIDASE"/>
    <property type="match status" value="1"/>
</dbReference>
<dbReference type="Pfam" id="PF11975">
    <property type="entry name" value="Glyco_hydro_4C"/>
    <property type="match status" value="1"/>
</dbReference>
<evidence type="ECO:0000256" key="7">
    <source>
        <dbReference type="PIRSR" id="PIRSR601088-1"/>
    </source>
</evidence>
<dbReference type="InterPro" id="IPR001088">
    <property type="entry name" value="Glyco_hydro_4"/>
</dbReference>
<dbReference type="EC" id="3.2.1.86" evidence="13"/>
<dbReference type="SUPFAM" id="SSF51735">
    <property type="entry name" value="NAD(P)-binding Rossmann-fold domains"/>
    <property type="match status" value="1"/>
</dbReference>
<dbReference type="RefSeq" id="WP_406829539.1">
    <property type="nucleotide sequence ID" value="NZ_CP157483.1"/>
</dbReference>
<feature type="binding site" evidence="9">
    <location>
        <position position="165"/>
    </location>
    <ligand>
        <name>Mn(2+)</name>
        <dbReference type="ChEBI" id="CHEBI:29035"/>
    </ligand>
</feature>
<feature type="domain" description="Glycosyl hydrolase family 4 C-terminal" evidence="12">
    <location>
        <begin position="190"/>
        <end position="420"/>
    </location>
</feature>
<keyword evidence="4 11" id="KW-0520">NAD</keyword>
<proteinExistence type="inferred from homology"/>
<dbReference type="GO" id="GO:0005975">
    <property type="term" value="P:carbohydrate metabolic process"/>
    <property type="evidence" value="ECO:0007669"/>
    <property type="project" value="InterPro"/>
</dbReference>
<protein>
    <submittedName>
        <fullName evidence="13">6-phospho-beta-glucosidase</fullName>
        <ecNumber evidence="13">3.2.1.86</ecNumber>
    </submittedName>
</protein>
<keyword evidence="9" id="KW-0408">Iron</keyword>
<evidence type="ECO:0000256" key="9">
    <source>
        <dbReference type="PIRSR" id="PIRSR601088-3"/>
    </source>
</evidence>
<dbReference type="Gene3D" id="3.90.110.10">
    <property type="entry name" value="Lactate dehydrogenase/glycoside hydrolase, family 4, C-terminal"/>
    <property type="match status" value="1"/>
</dbReference>